<organism evidence="2 3">
    <name type="scientific">Porites lobata</name>
    <dbReference type="NCBI Taxonomy" id="104759"/>
    <lineage>
        <taxon>Eukaryota</taxon>
        <taxon>Metazoa</taxon>
        <taxon>Cnidaria</taxon>
        <taxon>Anthozoa</taxon>
        <taxon>Hexacorallia</taxon>
        <taxon>Scleractinia</taxon>
        <taxon>Fungiina</taxon>
        <taxon>Poritidae</taxon>
        <taxon>Porites</taxon>
    </lineage>
</organism>
<gene>
    <name evidence="2" type="ORF">PLOB_00007314</name>
</gene>
<protein>
    <submittedName>
        <fullName evidence="2">Uncharacterized protein</fullName>
    </submittedName>
</protein>
<evidence type="ECO:0000313" key="2">
    <source>
        <dbReference type="EMBL" id="CAH3165758.1"/>
    </source>
</evidence>
<keyword evidence="3" id="KW-1185">Reference proteome</keyword>
<name>A0ABN8QJG6_9CNID</name>
<reference evidence="2 3" key="1">
    <citation type="submission" date="2022-05" db="EMBL/GenBank/DDBJ databases">
        <authorList>
            <consortium name="Genoscope - CEA"/>
            <person name="William W."/>
        </authorList>
    </citation>
    <scope>NUCLEOTIDE SEQUENCE [LARGE SCALE GENOMIC DNA]</scope>
</reference>
<comment type="caution">
    <text evidence="2">The sequence shown here is derived from an EMBL/GenBank/DDBJ whole genome shotgun (WGS) entry which is preliminary data.</text>
</comment>
<sequence>MLAAFRENEEVNSSSSASSSRNSRVASSVVGVPLTHKLTAIAPLSSSYAGRVTVPSFISTHPTTGNPVVPHASQPPVSALSAQSLFDSPFTTIDQQPDLGAFGWETCHFPGPAGLNYDTTFRKDASASPGLAHWCKMKPYLPIQFPHLHSWHRCWSISTSPGSSATYLSIINHPA</sequence>
<evidence type="ECO:0000313" key="3">
    <source>
        <dbReference type="Proteomes" id="UP001159405"/>
    </source>
</evidence>
<feature type="region of interest" description="Disordered" evidence="1">
    <location>
        <begin position="1"/>
        <end position="22"/>
    </location>
</feature>
<dbReference type="Proteomes" id="UP001159405">
    <property type="component" value="Unassembled WGS sequence"/>
</dbReference>
<evidence type="ECO:0000256" key="1">
    <source>
        <dbReference type="SAM" id="MobiDB-lite"/>
    </source>
</evidence>
<feature type="compositionally biased region" description="Low complexity" evidence="1">
    <location>
        <begin position="11"/>
        <end position="22"/>
    </location>
</feature>
<proteinExistence type="predicted"/>
<dbReference type="EMBL" id="CALNXK010000134">
    <property type="protein sequence ID" value="CAH3165758.1"/>
    <property type="molecule type" value="Genomic_DNA"/>
</dbReference>
<accession>A0ABN8QJG6</accession>